<dbReference type="RefSeq" id="WP_262395421.1">
    <property type="nucleotide sequence ID" value="NZ_JACRTD010000006.1"/>
</dbReference>
<evidence type="ECO:0000313" key="2">
    <source>
        <dbReference type="Proteomes" id="UP000623678"/>
    </source>
</evidence>
<dbReference type="AlphaFoldDB" id="A0A926EN81"/>
<accession>A0A926EN81</accession>
<reference evidence="1" key="1">
    <citation type="submission" date="2020-08" db="EMBL/GenBank/DDBJ databases">
        <title>Genome public.</title>
        <authorList>
            <person name="Liu C."/>
            <person name="Sun Q."/>
        </authorList>
    </citation>
    <scope>NUCLEOTIDE SEQUENCE</scope>
    <source>
        <strain evidence="1">NSJ-64</strain>
    </source>
</reference>
<dbReference type="EMBL" id="JACRTD010000006">
    <property type="protein sequence ID" value="MBC8585701.1"/>
    <property type="molecule type" value="Genomic_DNA"/>
</dbReference>
<dbReference type="Pfam" id="PF11007">
    <property type="entry name" value="CotJA"/>
    <property type="match status" value="1"/>
</dbReference>
<gene>
    <name evidence="1" type="ORF">H8705_08905</name>
</gene>
<sequence length="70" mass="7915">MDCKKETPAVFIAVEENAAYACPQQMELAMFYTPWQEWCSVYEPEVALERGTVFPGLDKPFIGQEAVPNV</sequence>
<comment type="caution">
    <text evidence="1">The sequence shown here is derived from an EMBL/GenBank/DDBJ whole genome shotgun (WGS) entry which is preliminary data.</text>
</comment>
<dbReference type="InterPro" id="IPR020256">
    <property type="entry name" value="Spore_coat_CotJA"/>
</dbReference>
<dbReference type="Proteomes" id="UP000623678">
    <property type="component" value="Unassembled WGS sequence"/>
</dbReference>
<organism evidence="1 2">
    <name type="scientific">Youxingia wuxianensis</name>
    <dbReference type="NCBI Taxonomy" id="2763678"/>
    <lineage>
        <taxon>Bacteria</taxon>
        <taxon>Bacillati</taxon>
        <taxon>Bacillota</taxon>
        <taxon>Clostridia</taxon>
        <taxon>Eubacteriales</taxon>
        <taxon>Oscillospiraceae</taxon>
        <taxon>Youxingia</taxon>
    </lineage>
</organism>
<evidence type="ECO:0000313" key="1">
    <source>
        <dbReference type="EMBL" id="MBC8585701.1"/>
    </source>
</evidence>
<name>A0A926EN81_9FIRM</name>
<keyword evidence="2" id="KW-1185">Reference proteome</keyword>
<protein>
    <submittedName>
        <fullName evidence="1">Spore coat associated protein CotJA</fullName>
    </submittedName>
</protein>
<proteinExistence type="predicted"/>